<keyword evidence="14" id="KW-1185">Reference proteome</keyword>
<feature type="transmembrane region" description="Helical" evidence="10">
    <location>
        <begin position="375"/>
        <end position="396"/>
    </location>
</feature>
<feature type="binding site" evidence="15 16">
    <location>
        <position position="201"/>
    </location>
    <ligand>
        <name>heme b</name>
        <dbReference type="ChEBI" id="CHEBI:60344"/>
        <label>2</label>
        <note>axial binding residue</note>
    </ligand>
    <ligandPart>
        <name>Fe</name>
        <dbReference type="ChEBI" id="CHEBI:18248"/>
    </ligandPart>
</feature>
<dbReference type="EMDB" id="EMD-0719"/>
<keyword evidence="4 10" id="KW-0812">Transmembrane</keyword>
<accession>O66459</accession>
<dbReference type="InterPro" id="IPR016174">
    <property type="entry name" value="Di-haem_cyt_TM"/>
</dbReference>
<dbReference type="InterPro" id="IPR005797">
    <property type="entry name" value="Cyt_b/b6_N"/>
</dbReference>
<evidence type="ECO:0000256" key="1">
    <source>
        <dbReference type="ARBA" id="ARBA00004141"/>
    </source>
</evidence>
<keyword evidence="8 15" id="KW-0408">Iron</keyword>
<name>O66459_AQUAE</name>
<dbReference type="GO" id="GO:0016491">
    <property type="term" value="F:oxidoreductase activity"/>
    <property type="evidence" value="ECO:0007669"/>
    <property type="project" value="InterPro"/>
</dbReference>
<dbReference type="eggNOG" id="COG1290">
    <property type="taxonomic scope" value="Bacteria"/>
</dbReference>
<dbReference type="SMR" id="O66459"/>
<dbReference type="RefSeq" id="WP_010879957.1">
    <property type="nucleotide sequence ID" value="NC_000918.1"/>
</dbReference>
<reference evidence="15 16" key="2">
    <citation type="journal article" date="2020" name="Angew. Chem. Int. Ed.">
        <title>A 3.3A-Resolution Structure of Hyperthermophilic Respiratory ComplexIII Reveals the Mechanism of Its Thermal Stability.</title>
        <authorList>
            <person name="Zhu G."/>
            <person name="Zeng H."/>
            <person name="Zhang S."/>
            <person name="Juli J."/>
            <person name="Pang X."/>
            <person name="Hoffmann J."/>
            <person name="Zhang Y."/>
            <person name="Morgner N."/>
            <person name="Zhu Y."/>
            <person name="Peng G."/>
            <person name="Michel H."/>
            <person name="Sun F."/>
        </authorList>
    </citation>
    <scope>STRUCTURE BY ELECTRON MICROSCOPY (3.20 ANGSTROMS) IN COMPLEX WITH HEME B</scope>
</reference>
<feature type="domain" description="Cytochrome b/b6 C-terminal region profile" evidence="12">
    <location>
        <begin position="235"/>
        <end position="404"/>
    </location>
</feature>
<evidence type="ECO:0000313" key="14">
    <source>
        <dbReference type="Proteomes" id="UP000000798"/>
    </source>
</evidence>
<keyword evidence="7 10" id="KW-1133">Transmembrane helix</keyword>
<dbReference type="InterPro" id="IPR005798">
    <property type="entry name" value="Cyt_b/b6_C"/>
</dbReference>
<dbReference type="OrthoDB" id="9804503at2"/>
<dbReference type="GO" id="GO:0022904">
    <property type="term" value="P:respiratory electron transport chain"/>
    <property type="evidence" value="ECO:0007669"/>
    <property type="project" value="InterPro"/>
</dbReference>
<dbReference type="AlphaFoldDB" id="O66459"/>
<evidence type="ECO:0000256" key="4">
    <source>
        <dbReference type="ARBA" id="ARBA00022692"/>
    </source>
</evidence>
<dbReference type="PROSITE" id="PS51002">
    <property type="entry name" value="CYTB_NTER"/>
    <property type="match status" value="1"/>
</dbReference>
<protein>
    <submittedName>
        <fullName evidence="13">Cytochrome b</fullName>
    </submittedName>
</protein>
<dbReference type="GO" id="GO:0046872">
    <property type="term" value="F:metal ion binding"/>
    <property type="evidence" value="ECO:0007669"/>
    <property type="project" value="UniProtKB-KW"/>
</dbReference>
<keyword evidence="6" id="KW-0249">Electron transport</keyword>
<keyword evidence="5 15" id="KW-0479">Metal-binding</keyword>
<dbReference type="PROSITE" id="PS51003">
    <property type="entry name" value="CYTB_CTER"/>
    <property type="match status" value="1"/>
</dbReference>
<keyword evidence="9 10" id="KW-0472">Membrane</keyword>
<dbReference type="GO" id="GO:0016020">
    <property type="term" value="C:membrane"/>
    <property type="evidence" value="ECO:0000318"/>
    <property type="project" value="GO_Central"/>
</dbReference>
<dbReference type="Pfam" id="PF00032">
    <property type="entry name" value="Cytochrom_B_C"/>
    <property type="match status" value="1"/>
</dbReference>
<dbReference type="InterPro" id="IPR027387">
    <property type="entry name" value="Cytb/b6-like_sf"/>
</dbReference>
<dbReference type="GO" id="GO:0009055">
    <property type="term" value="F:electron transfer activity"/>
    <property type="evidence" value="ECO:0007669"/>
    <property type="project" value="InterPro"/>
</dbReference>
<dbReference type="Gene3D" id="1.20.810.10">
    <property type="entry name" value="Cytochrome Bc1 Complex, Chain C"/>
    <property type="match status" value="1"/>
</dbReference>
<dbReference type="SUPFAM" id="SSF81342">
    <property type="entry name" value="Transmembrane di-heme cytochromes"/>
    <property type="match status" value="1"/>
</dbReference>
<evidence type="ECO:0007829" key="15">
    <source>
        <dbReference type="PDB" id="6KLS"/>
    </source>
</evidence>
<evidence type="ECO:0007829" key="16">
    <source>
        <dbReference type="PDB" id="6KLV"/>
    </source>
</evidence>
<feature type="domain" description="Cytochrome b/b6 N-terminal region profile" evidence="11">
    <location>
        <begin position="7"/>
        <end position="229"/>
    </location>
</feature>
<evidence type="ECO:0000256" key="10">
    <source>
        <dbReference type="SAM" id="Phobius"/>
    </source>
</evidence>
<dbReference type="EnsemblBacteria" id="AAC06424">
    <property type="protein sequence ID" value="AAC06424"/>
    <property type="gene ID" value="aq_044"/>
</dbReference>
<reference evidence="13 14" key="1">
    <citation type="journal article" date="1998" name="Nature">
        <title>The complete genome of the hyperthermophilic bacterium Aquifex aeolicus.</title>
        <authorList>
            <person name="Deckert G."/>
            <person name="Warren P.V."/>
            <person name="Gaasterland T."/>
            <person name="Young W.G."/>
            <person name="Lenox A.L."/>
            <person name="Graham D.E."/>
            <person name="Overbeek R."/>
            <person name="Snead M.A."/>
            <person name="Keller M."/>
            <person name="Aujay M."/>
            <person name="Huber R."/>
            <person name="Feldman R.A."/>
            <person name="Short J.M."/>
            <person name="Olson G.J."/>
            <person name="Swanson R.V."/>
        </authorList>
    </citation>
    <scope>NUCLEOTIDE SEQUENCE [LARGE SCALE GENOMIC DNA]</scope>
    <source>
        <strain evidence="13 14">VF5</strain>
    </source>
</reference>
<evidence type="ECO:0000256" key="9">
    <source>
        <dbReference type="ARBA" id="ARBA00023136"/>
    </source>
</evidence>
<dbReference type="InParanoid" id="O66459"/>
<feature type="binding site" evidence="15 16">
    <location>
        <position position="226"/>
    </location>
    <ligand>
        <name>heme b</name>
        <dbReference type="ChEBI" id="CHEBI:60344"/>
        <label>1</label>
    </ligand>
</feature>
<dbReference type="PDB" id="6KLV">
    <property type="method" value="EM"/>
    <property type="resolution" value="3.20 A"/>
    <property type="chains" value="B/E=1-409"/>
</dbReference>
<feature type="transmembrane region" description="Helical" evidence="10">
    <location>
        <begin position="120"/>
        <end position="142"/>
    </location>
</feature>
<feature type="binding site" evidence="15 16">
    <location>
        <position position="216"/>
    </location>
    <ligand>
        <name>heme b</name>
        <dbReference type="ChEBI" id="CHEBI:60344"/>
        <label>1</label>
        <note>axial binding residue</note>
    </ligand>
    <ligandPart>
        <name>Fe</name>
        <dbReference type="ChEBI" id="CHEBI:18248"/>
    </ligandPart>
</feature>
<organism evidence="13 14">
    <name type="scientific">Aquifex aeolicus (strain VF5)</name>
    <dbReference type="NCBI Taxonomy" id="224324"/>
    <lineage>
        <taxon>Bacteria</taxon>
        <taxon>Pseudomonadati</taxon>
        <taxon>Aquificota</taxon>
        <taxon>Aquificia</taxon>
        <taxon>Aquificales</taxon>
        <taxon>Aquificaceae</taxon>
        <taxon>Aquifex</taxon>
    </lineage>
</organism>
<dbReference type="EMDB" id="EMD-0716"/>
<dbReference type="STRING" id="224324.aq_044"/>
<evidence type="ECO:0000256" key="5">
    <source>
        <dbReference type="ARBA" id="ARBA00022723"/>
    </source>
</evidence>
<evidence type="ECO:0000313" key="13">
    <source>
        <dbReference type="EMBL" id="AAC06424.1"/>
    </source>
</evidence>
<dbReference type="Pfam" id="PF13631">
    <property type="entry name" value="Cytochrom_B_N_2"/>
    <property type="match status" value="1"/>
</dbReference>
<evidence type="ECO:0000259" key="12">
    <source>
        <dbReference type="PROSITE" id="PS51003"/>
    </source>
</evidence>
<dbReference type="SUPFAM" id="SSF81648">
    <property type="entry name" value="a domain/subunit of cytochrome bc1 complex (Ubiquinol-cytochrome c reductase)"/>
    <property type="match status" value="1"/>
</dbReference>
<feature type="transmembrane region" description="Helical" evidence="10">
    <location>
        <begin position="344"/>
        <end position="363"/>
    </location>
</feature>
<evidence type="ECO:0000256" key="6">
    <source>
        <dbReference type="ARBA" id="ARBA00022982"/>
    </source>
</evidence>
<feature type="binding site" evidence="15 16">
    <location>
        <position position="104"/>
    </location>
    <ligand>
        <name>heme b</name>
        <dbReference type="ChEBI" id="CHEBI:60344"/>
        <label>1</label>
        <note>axial binding residue</note>
    </ligand>
    <ligandPart>
        <name>Fe</name>
        <dbReference type="ChEBI" id="CHEBI:18248"/>
    </ligandPart>
</feature>
<sequence>MGLIEKIVDWIDERAHVREIYRTQMVEYKVAKNLTFPYVFGILALVTFAIQIISGMVLILYYNLQSQTLLTVHLLDNGRNSLRMALQAHTRTGANFFMAIVYLHMFTGIYYNAYKRPRELVWIVGWLIYFVLILTALSGYLLPWGQLSYWGFIVTTEIPGSLADAPILKPIFKAIAETIVLWMKGGYVVTDVTLGRVFGSHVLIYPLILLALVGIHLYLVRAAGISNPEGIEYDKKKNPDKFVPFHPYMTLKEGAYVMWYLAVFFFFVFFHISHFLPPENFEPANPLKTPAHIAPEWYLLGYYEVFRSIPSKFWGFVAFNALLLLLLLLPFLDFSPLKSARRRPLFFVMFVIFMISSMALTILGTMPPTPQNAKLGLIFAALVFAFFISLPIISFIEYGWYKAKGGQQE</sequence>
<dbReference type="InterPro" id="IPR036150">
    <property type="entry name" value="Cyt_b/b6_C_sf"/>
</dbReference>
<keyword evidence="2" id="KW-0813">Transport</keyword>
<evidence type="ECO:0000256" key="8">
    <source>
        <dbReference type="ARBA" id="ARBA00023004"/>
    </source>
</evidence>
<dbReference type="KEGG" id="aae:aq_044"/>
<dbReference type="PIR" id="H70303">
    <property type="entry name" value="H70303"/>
</dbReference>
<gene>
    <name evidence="13" type="primary">petB</name>
    <name evidence="13" type="ordered locus">aq_044</name>
</gene>
<proteinExistence type="evidence at protein level"/>
<dbReference type="Proteomes" id="UP000000798">
    <property type="component" value="Chromosome"/>
</dbReference>
<evidence type="ECO:0000259" key="11">
    <source>
        <dbReference type="PROSITE" id="PS51002"/>
    </source>
</evidence>
<dbReference type="PDB" id="6KLS">
    <property type="method" value="EM"/>
    <property type="resolution" value="3.30 A"/>
    <property type="chains" value="B/E=1-409"/>
</dbReference>
<evidence type="ECO:0000256" key="7">
    <source>
        <dbReference type="ARBA" id="ARBA00022989"/>
    </source>
</evidence>
<keyword evidence="15 16" id="KW-0002">3D-structure</keyword>
<feature type="transmembrane region" description="Helical" evidence="10">
    <location>
        <begin position="202"/>
        <end position="220"/>
    </location>
</feature>
<keyword evidence="3 15" id="KW-0349">Heme</keyword>
<feature type="binding site" evidence="15">
    <location>
        <position position="41"/>
    </location>
    <ligand>
        <name>heme b</name>
        <dbReference type="ChEBI" id="CHEBI:60344"/>
        <label>1</label>
    </ligand>
</feature>
<dbReference type="PANTHER" id="PTHR19271:SF16">
    <property type="entry name" value="CYTOCHROME B"/>
    <property type="match status" value="1"/>
</dbReference>
<feature type="transmembrane region" description="Helical" evidence="10">
    <location>
        <begin position="94"/>
        <end position="113"/>
    </location>
</feature>
<dbReference type="PANTHER" id="PTHR19271">
    <property type="entry name" value="CYTOCHROME B"/>
    <property type="match status" value="1"/>
</dbReference>
<feature type="transmembrane region" description="Helical" evidence="10">
    <location>
        <begin position="313"/>
        <end position="332"/>
    </location>
</feature>
<dbReference type="HOGENOM" id="CLU_031114_3_0_0"/>
<comment type="subcellular location">
    <subcellularLocation>
        <location evidence="1">Membrane</location>
        <topology evidence="1">Multi-pass membrane protein</topology>
    </subcellularLocation>
</comment>
<feature type="transmembrane region" description="Helical" evidence="10">
    <location>
        <begin position="38"/>
        <end position="62"/>
    </location>
</feature>
<dbReference type="EMBL" id="AE000657">
    <property type="protein sequence ID" value="AAC06424.1"/>
    <property type="molecule type" value="Genomic_DNA"/>
</dbReference>
<evidence type="ECO:0000256" key="2">
    <source>
        <dbReference type="ARBA" id="ARBA00022448"/>
    </source>
</evidence>
<feature type="transmembrane region" description="Helical" evidence="10">
    <location>
        <begin position="257"/>
        <end position="276"/>
    </location>
</feature>
<evidence type="ECO:0000256" key="3">
    <source>
        <dbReference type="ARBA" id="ARBA00022617"/>
    </source>
</evidence>
<dbReference type="PATRIC" id="fig|224324.8.peg.35"/>